<dbReference type="Gene3D" id="3.30.428.30">
    <property type="entry name" value="HIT family - CDH-like"/>
    <property type="match status" value="1"/>
</dbReference>
<evidence type="ECO:0000256" key="19">
    <source>
        <dbReference type="SAM" id="SignalP"/>
    </source>
</evidence>
<keyword evidence="12" id="KW-1133">Transmembrane helix</keyword>
<dbReference type="EC" id="3.6.1.26" evidence="6"/>
<evidence type="ECO:0000256" key="8">
    <source>
        <dbReference type="ARBA" id="ARBA00022475"/>
    </source>
</evidence>
<proteinExistence type="inferred from homology"/>
<evidence type="ECO:0000256" key="17">
    <source>
        <dbReference type="ARBA" id="ARBA00032888"/>
    </source>
</evidence>
<accession>A0ABT8AJP5</accession>
<evidence type="ECO:0000256" key="10">
    <source>
        <dbReference type="ARBA" id="ARBA00022692"/>
    </source>
</evidence>
<sequence>MRRAPLAAFLGPCQSTFPGAVRGTLLAACIAAFAVATPAAAGPDPSRDVLWAALKTCVLAKRVANRTFPCLSVDLGDRDRPGSAVLRAPGEPTHIVVMPTDTVAGLEAPVLRGPPGVAYWRAALAARPFVSGVLDGKLPLDAVGLAVNSARGRSQDQLHIHLDCLRPSVLKAVRAHGRHVRRTWSRFPVPLAGDRYEALRVPEAEAAQFNPFAALRSLPGARPDLHRTSFAALATPPGDPEPGFILLAYRAPSASAEDVMDHSCAVASGRGA</sequence>
<dbReference type="Proteomes" id="UP001244297">
    <property type="component" value="Unassembled WGS sequence"/>
</dbReference>
<gene>
    <name evidence="20" type="ORF">QWZ18_05585</name>
</gene>
<feature type="chain" id="PRO_5046942085" description="CDP-diacylglycerol pyrophosphatase" evidence="19">
    <location>
        <begin position="42"/>
        <end position="272"/>
    </location>
</feature>
<dbReference type="EMBL" id="JAUFPT010000016">
    <property type="protein sequence ID" value="MDN3570098.1"/>
    <property type="molecule type" value="Genomic_DNA"/>
</dbReference>
<dbReference type="SUPFAM" id="SSF54197">
    <property type="entry name" value="HIT-like"/>
    <property type="match status" value="1"/>
</dbReference>
<evidence type="ECO:0000256" key="3">
    <source>
        <dbReference type="ARBA" id="ARBA00004927"/>
    </source>
</evidence>
<organism evidence="20 21">
    <name type="scientific">Methylobacterium longum</name>
    <dbReference type="NCBI Taxonomy" id="767694"/>
    <lineage>
        <taxon>Bacteria</taxon>
        <taxon>Pseudomonadati</taxon>
        <taxon>Pseudomonadota</taxon>
        <taxon>Alphaproteobacteria</taxon>
        <taxon>Hyphomicrobiales</taxon>
        <taxon>Methylobacteriaceae</taxon>
        <taxon>Methylobacterium</taxon>
    </lineage>
</organism>
<keyword evidence="16" id="KW-1208">Phospholipid metabolism</keyword>
<evidence type="ECO:0000256" key="18">
    <source>
        <dbReference type="ARBA" id="ARBA00032892"/>
    </source>
</evidence>
<keyword evidence="14" id="KW-0472">Membrane</keyword>
<comment type="pathway">
    <text evidence="3">Phospholipid metabolism; CDP-diacylglycerol degradation; phosphatidate from CDP-diacylglycerol: step 1/1.</text>
</comment>
<evidence type="ECO:0000256" key="14">
    <source>
        <dbReference type="ARBA" id="ARBA00023136"/>
    </source>
</evidence>
<evidence type="ECO:0000313" key="20">
    <source>
        <dbReference type="EMBL" id="MDN3570098.1"/>
    </source>
</evidence>
<comment type="pathway">
    <text evidence="4">Lipid metabolism.</text>
</comment>
<keyword evidence="15" id="KW-0594">Phospholipid biosynthesis</keyword>
<evidence type="ECO:0000256" key="13">
    <source>
        <dbReference type="ARBA" id="ARBA00023098"/>
    </source>
</evidence>
<keyword evidence="19" id="KW-0732">Signal</keyword>
<keyword evidence="8" id="KW-1003">Cell membrane</keyword>
<keyword evidence="13" id="KW-0443">Lipid metabolism</keyword>
<evidence type="ECO:0000256" key="7">
    <source>
        <dbReference type="ARBA" id="ARBA00019608"/>
    </source>
</evidence>
<keyword evidence="11" id="KW-0378">Hydrolase</keyword>
<comment type="caution">
    <text evidence="20">The sequence shown here is derived from an EMBL/GenBank/DDBJ whole genome shotgun (WGS) entry which is preliminary data.</text>
</comment>
<evidence type="ECO:0000313" key="21">
    <source>
        <dbReference type="Proteomes" id="UP001244297"/>
    </source>
</evidence>
<dbReference type="Pfam" id="PF02611">
    <property type="entry name" value="CDH"/>
    <property type="match status" value="1"/>
</dbReference>
<feature type="signal peptide" evidence="19">
    <location>
        <begin position="1"/>
        <end position="41"/>
    </location>
</feature>
<dbReference type="RefSeq" id="WP_238289708.1">
    <property type="nucleotide sequence ID" value="NZ_BPQS01000017.1"/>
</dbReference>
<evidence type="ECO:0000256" key="5">
    <source>
        <dbReference type="ARBA" id="ARBA00006435"/>
    </source>
</evidence>
<evidence type="ECO:0000256" key="4">
    <source>
        <dbReference type="ARBA" id="ARBA00005189"/>
    </source>
</evidence>
<keyword evidence="9" id="KW-0444">Lipid biosynthesis</keyword>
<evidence type="ECO:0000256" key="9">
    <source>
        <dbReference type="ARBA" id="ARBA00022516"/>
    </source>
</evidence>
<keyword evidence="21" id="KW-1185">Reference proteome</keyword>
<evidence type="ECO:0000256" key="1">
    <source>
        <dbReference type="ARBA" id="ARBA00001007"/>
    </source>
</evidence>
<keyword evidence="10" id="KW-0812">Transmembrane</keyword>
<evidence type="ECO:0000256" key="12">
    <source>
        <dbReference type="ARBA" id="ARBA00022989"/>
    </source>
</evidence>
<evidence type="ECO:0000256" key="16">
    <source>
        <dbReference type="ARBA" id="ARBA00023264"/>
    </source>
</evidence>
<dbReference type="InterPro" id="IPR003763">
    <property type="entry name" value="CDP-diacylglyc_Pase"/>
</dbReference>
<comment type="subcellular location">
    <subcellularLocation>
        <location evidence="2">Cell membrane</location>
        <topology evidence="2">Single-pass membrane protein</topology>
    </subcellularLocation>
</comment>
<reference evidence="21" key="1">
    <citation type="journal article" date="2019" name="Int. J. Syst. Evol. Microbiol.">
        <title>The Global Catalogue of Microorganisms (GCM) 10K type strain sequencing project: providing services to taxonomists for standard genome sequencing and annotation.</title>
        <authorList>
            <consortium name="The Broad Institute Genomics Platform"/>
            <consortium name="The Broad Institute Genome Sequencing Center for Infectious Disease"/>
            <person name="Wu L."/>
            <person name="Ma J."/>
        </authorList>
    </citation>
    <scope>NUCLEOTIDE SEQUENCE [LARGE SCALE GENOMIC DNA]</scope>
    <source>
        <strain evidence="21">CECT 7806</strain>
    </source>
</reference>
<comment type="catalytic activity">
    <reaction evidence="1">
        <text>a CDP-1,2-diacyl-sn-glycerol + H2O = a 1,2-diacyl-sn-glycero-3-phosphate + CMP + 2 H(+)</text>
        <dbReference type="Rhea" id="RHEA:15221"/>
        <dbReference type="ChEBI" id="CHEBI:15377"/>
        <dbReference type="ChEBI" id="CHEBI:15378"/>
        <dbReference type="ChEBI" id="CHEBI:58332"/>
        <dbReference type="ChEBI" id="CHEBI:58608"/>
        <dbReference type="ChEBI" id="CHEBI:60377"/>
        <dbReference type="EC" id="3.6.1.26"/>
    </reaction>
</comment>
<dbReference type="InterPro" id="IPR036265">
    <property type="entry name" value="HIT-like_sf"/>
</dbReference>
<evidence type="ECO:0000256" key="2">
    <source>
        <dbReference type="ARBA" id="ARBA00004162"/>
    </source>
</evidence>
<evidence type="ECO:0000256" key="6">
    <source>
        <dbReference type="ARBA" id="ARBA00012375"/>
    </source>
</evidence>
<evidence type="ECO:0000256" key="15">
    <source>
        <dbReference type="ARBA" id="ARBA00023209"/>
    </source>
</evidence>
<comment type="similarity">
    <text evidence="5">Belongs to the Cdh family.</text>
</comment>
<name>A0ABT8AJP5_9HYPH</name>
<evidence type="ECO:0000256" key="11">
    <source>
        <dbReference type="ARBA" id="ARBA00022801"/>
    </source>
</evidence>
<protein>
    <recommendedName>
        <fullName evidence="7">CDP-diacylglycerol pyrophosphatase</fullName>
        <ecNumber evidence="6">3.6.1.26</ecNumber>
    </recommendedName>
    <alternativeName>
        <fullName evidence="17">CDP-diacylglycerol phosphatidylhydrolase</fullName>
    </alternativeName>
    <alternativeName>
        <fullName evidence="18">CDP-diglyceride hydrolase</fullName>
    </alternativeName>
</protein>